<evidence type="ECO:0000259" key="9">
    <source>
        <dbReference type="PROSITE" id="PS50235"/>
    </source>
</evidence>
<dbReference type="PANTHER" id="PTHR21646">
    <property type="entry name" value="UBIQUITIN CARBOXYL-TERMINAL HYDROLASE"/>
    <property type="match status" value="1"/>
</dbReference>
<keyword evidence="4 7" id="KW-0833">Ubl conjugation pathway</keyword>
<dbReference type="GO" id="GO:0006508">
    <property type="term" value="P:proteolysis"/>
    <property type="evidence" value="ECO:0007669"/>
    <property type="project" value="UniProtKB-KW"/>
</dbReference>
<evidence type="ECO:0000259" key="10">
    <source>
        <dbReference type="PROSITE" id="PS51283"/>
    </source>
</evidence>
<dbReference type="PROSITE" id="PS51283">
    <property type="entry name" value="DUSP"/>
    <property type="match status" value="1"/>
</dbReference>
<dbReference type="Pfam" id="PF06337">
    <property type="entry name" value="DUSP"/>
    <property type="match status" value="1"/>
</dbReference>
<dbReference type="SUPFAM" id="SSF143791">
    <property type="entry name" value="DUSP-like"/>
    <property type="match status" value="1"/>
</dbReference>
<dbReference type="GO" id="GO:0004843">
    <property type="term" value="F:cysteine-type deubiquitinase activity"/>
    <property type="evidence" value="ECO:0007669"/>
    <property type="project" value="UniProtKB-UniRule"/>
</dbReference>
<dbReference type="InterPro" id="IPR050185">
    <property type="entry name" value="Ub_carboxyl-term_hydrolase"/>
</dbReference>
<dbReference type="WBParaSite" id="nRc.2.0.1.t09601-RA">
    <property type="protein sequence ID" value="nRc.2.0.1.t09601-RA"/>
    <property type="gene ID" value="nRc.2.0.1.g09601"/>
</dbReference>
<feature type="compositionally biased region" description="Acidic residues" evidence="8">
    <location>
        <begin position="623"/>
        <end position="638"/>
    </location>
</feature>
<evidence type="ECO:0000256" key="4">
    <source>
        <dbReference type="ARBA" id="ARBA00022786"/>
    </source>
</evidence>
<keyword evidence="5 7" id="KW-0378">Hydrolase</keyword>
<dbReference type="SUPFAM" id="SSF54001">
    <property type="entry name" value="Cysteine proteinases"/>
    <property type="match status" value="1"/>
</dbReference>
<dbReference type="Pfam" id="PF00443">
    <property type="entry name" value="UCH"/>
    <property type="match status" value="1"/>
</dbReference>
<evidence type="ECO:0000256" key="5">
    <source>
        <dbReference type="ARBA" id="ARBA00022801"/>
    </source>
</evidence>
<evidence type="ECO:0000313" key="12">
    <source>
        <dbReference type="WBParaSite" id="nRc.2.0.1.t09601-RA"/>
    </source>
</evidence>
<dbReference type="InterPro" id="IPR035927">
    <property type="entry name" value="DUSP-like_sf"/>
</dbReference>
<dbReference type="InterPro" id="IPR028889">
    <property type="entry name" value="USP"/>
</dbReference>
<evidence type="ECO:0000256" key="2">
    <source>
        <dbReference type="ARBA" id="ARBA00009085"/>
    </source>
</evidence>
<dbReference type="EC" id="3.4.19.12" evidence="7"/>
<evidence type="ECO:0000256" key="3">
    <source>
        <dbReference type="ARBA" id="ARBA00022670"/>
    </source>
</evidence>
<protein>
    <recommendedName>
        <fullName evidence="7">Ubiquitin carboxyl-terminal hydrolase</fullName>
        <ecNumber evidence="7">3.4.19.12</ecNumber>
    </recommendedName>
</protein>
<dbReference type="PANTHER" id="PTHR21646:SF24">
    <property type="entry name" value="UBIQUITIN CARBOXYL-TERMINAL HYDROLASE"/>
    <property type="match status" value="1"/>
</dbReference>
<evidence type="ECO:0000313" key="11">
    <source>
        <dbReference type="Proteomes" id="UP000887565"/>
    </source>
</evidence>
<comment type="catalytic activity">
    <reaction evidence="1 7">
        <text>Thiol-dependent hydrolysis of ester, thioester, amide, peptide and isopeptide bonds formed by the C-terminal Gly of ubiquitin (a 76-residue protein attached to proteins as an intracellular targeting signal).</text>
        <dbReference type="EC" id="3.4.19.12"/>
    </reaction>
</comment>
<reference evidence="12" key="1">
    <citation type="submission" date="2022-11" db="UniProtKB">
        <authorList>
            <consortium name="WormBaseParasite"/>
        </authorList>
    </citation>
    <scope>IDENTIFICATION</scope>
</reference>
<keyword evidence="3 7" id="KW-0645">Protease</keyword>
<dbReference type="InterPro" id="IPR006615">
    <property type="entry name" value="Pept_C19_DUSP"/>
</dbReference>
<evidence type="ECO:0000256" key="6">
    <source>
        <dbReference type="ARBA" id="ARBA00022807"/>
    </source>
</evidence>
<dbReference type="PROSITE" id="PS00973">
    <property type="entry name" value="USP_2"/>
    <property type="match status" value="1"/>
</dbReference>
<dbReference type="PROSITE" id="PS00972">
    <property type="entry name" value="USP_1"/>
    <property type="match status" value="1"/>
</dbReference>
<dbReference type="AlphaFoldDB" id="A0A915I6V7"/>
<comment type="similarity">
    <text evidence="2 7">Belongs to the peptidase C19 family.</text>
</comment>
<sequence>MTIRSTSESQKLSEEKKEIDKLLGKQFKNGDRWYLIERRWYEHYAKYAENPTASNFPGPIDNSLLLRDQSTDVLADNLCEKTHFVFVPEEAYIKLRDRFGLRQPTDEICRNVIETDLAKWVKEEANLQDDANLNFSIVHINEEVEAITFSKETLEDLNFHVGQRFLVTVDGDRRQKQSFTSDKPHSVPPVKEIAPLAMAHVITANAEHPLLTGKGLLSLLCEKFAYFLHRYYYKYCSLPYLNVKNIFRSSPPMLSSHALTASVSGNNLLSKSTGLFGASSSIYEANQMLGTSASTENFNKKFPPLGLSGLVNLGNTCFMNSALQCMSNTPPLSEYFVTGQYEQEINETNPLGMRGEMARAFGDLMKQMWSTKNSSVNPRNFKSVVGRFSPQFSGYQQQDSQELLAFLLDGLHEDLNRVRKKPYIEAKDYDGIIIVDLFHGLLKSTLVCPVCSKRSVTFDPFCYLSLPLAVKQDRQIMVVFVPLDISERIMQYQITVLKNGLARDLIESLSRMTKKNPAQIVLTEVTHCRISKFFNREDDLNTVIDRGILVAYETVQVPPDANPIELCVYNRINRKSVSILSGTVGLPLLLLLKREDLEYTRLRSILVMVMSRFVPGLQEENEEYMDDENDSGVDDNENGDSNQDESNHSQKMEVSVGEKTTGSSPANSEKFRIILTNAYGNSSIQPLSPSQPHLTVPTEDHVYVCLEWKSSLEKYFVKEPEFEKHNSCFKNRAARKNVQLSECLDLFTTTERLGKHDLWFCPQCKKHQQATKKFDIWSVPEILIIHLKRFSYNMYYRNKIETLVDFPLQKLNLNQWVMNENSIEEVNYDLIAVSNHYGGLGGGHYTACAKNRIDKSWYIFDDSRVSKVDDSEVLSPAAYVLVYSKRHESETKMCDPNFEIEDCE</sequence>
<evidence type="ECO:0000256" key="8">
    <source>
        <dbReference type="SAM" id="MobiDB-lite"/>
    </source>
</evidence>
<dbReference type="Gene3D" id="3.90.70.10">
    <property type="entry name" value="Cysteine proteinases"/>
    <property type="match status" value="2"/>
</dbReference>
<organism evidence="11 12">
    <name type="scientific">Romanomermis culicivorax</name>
    <name type="common">Nematode worm</name>
    <dbReference type="NCBI Taxonomy" id="13658"/>
    <lineage>
        <taxon>Eukaryota</taxon>
        <taxon>Metazoa</taxon>
        <taxon>Ecdysozoa</taxon>
        <taxon>Nematoda</taxon>
        <taxon>Enoplea</taxon>
        <taxon>Dorylaimia</taxon>
        <taxon>Mermithida</taxon>
        <taxon>Mermithoidea</taxon>
        <taxon>Mermithidae</taxon>
        <taxon>Romanomermis</taxon>
    </lineage>
</organism>
<feature type="domain" description="DUSP" evidence="10">
    <location>
        <begin position="10"/>
        <end position="113"/>
    </location>
</feature>
<feature type="domain" description="USP" evidence="9">
    <location>
        <begin position="308"/>
        <end position="886"/>
    </location>
</feature>
<accession>A0A915I6V7</accession>
<dbReference type="PROSITE" id="PS50235">
    <property type="entry name" value="USP_3"/>
    <property type="match status" value="1"/>
</dbReference>
<keyword evidence="6 7" id="KW-0788">Thiol protease</keyword>
<dbReference type="SMART" id="SM00695">
    <property type="entry name" value="DUSP"/>
    <property type="match status" value="1"/>
</dbReference>
<dbReference type="Proteomes" id="UP000887565">
    <property type="component" value="Unplaced"/>
</dbReference>
<dbReference type="CDD" id="cd02674">
    <property type="entry name" value="Peptidase_C19R"/>
    <property type="match status" value="1"/>
</dbReference>
<dbReference type="Gene3D" id="3.30.2230.10">
    <property type="entry name" value="DUSP-like"/>
    <property type="match status" value="1"/>
</dbReference>
<proteinExistence type="inferred from homology"/>
<feature type="region of interest" description="Disordered" evidence="8">
    <location>
        <begin position="623"/>
        <end position="667"/>
    </location>
</feature>
<name>A0A915I6V7_ROMCU</name>
<evidence type="ECO:0000256" key="1">
    <source>
        <dbReference type="ARBA" id="ARBA00000707"/>
    </source>
</evidence>
<dbReference type="InterPro" id="IPR001394">
    <property type="entry name" value="Peptidase_C19_UCH"/>
</dbReference>
<keyword evidence="11" id="KW-1185">Reference proteome</keyword>
<dbReference type="InterPro" id="IPR018200">
    <property type="entry name" value="USP_CS"/>
</dbReference>
<feature type="compositionally biased region" description="Polar residues" evidence="8">
    <location>
        <begin position="658"/>
        <end position="667"/>
    </location>
</feature>
<dbReference type="InterPro" id="IPR038765">
    <property type="entry name" value="Papain-like_cys_pep_sf"/>
</dbReference>
<evidence type="ECO:0000256" key="7">
    <source>
        <dbReference type="RuleBase" id="RU366025"/>
    </source>
</evidence>
<dbReference type="GO" id="GO:0016579">
    <property type="term" value="P:protein deubiquitination"/>
    <property type="evidence" value="ECO:0007669"/>
    <property type="project" value="InterPro"/>
</dbReference>